<dbReference type="PROSITE" id="PS50943">
    <property type="entry name" value="HTH_CROC1"/>
    <property type="match status" value="1"/>
</dbReference>
<evidence type="ECO:0000313" key="3">
    <source>
        <dbReference type="Proteomes" id="UP000617734"/>
    </source>
</evidence>
<dbReference type="CDD" id="cd00093">
    <property type="entry name" value="HTH_XRE"/>
    <property type="match status" value="1"/>
</dbReference>
<proteinExistence type="predicted"/>
<comment type="caution">
    <text evidence="2">The sequence shown here is derived from an EMBL/GenBank/DDBJ whole genome shotgun (WGS) entry which is preliminary data.</text>
</comment>
<keyword evidence="3" id="KW-1185">Reference proteome</keyword>
<dbReference type="EMBL" id="BNBO01000053">
    <property type="protein sequence ID" value="GHH81589.1"/>
    <property type="molecule type" value="Genomic_DNA"/>
</dbReference>
<evidence type="ECO:0000259" key="1">
    <source>
        <dbReference type="PROSITE" id="PS50943"/>
    </source>
</evidence>
<reference evidence="2" key="2">
    <citation type="submission" date="2020-09" db="EMBL/GenBank/DDBJ databases">
        <authorList>
            <person name="Sun Q."/>
            <person name="Ohkuma M."/>
        </authorList>
    </citation>
    <scope>NUCLEOTIDE SEQUENCE</scope>
    <source>
        <strain evidence="2">JCM 4646</strain>
    </source>
</reference>
<evidence type="ECO:0000313" key="2">
    <source>
        <dbReference type="EMBL" id="GHH81589.1"/>
    </source>
</evidence>
<dbReference type="Gene3D" id="1.10.260.40">
    <property type="entry name" value="lambda repressor-like DNA-binding domains"/>
    <property type="match status" value="1"/>
</dbReference>
<dbReference type="Pfam" id="PF13384">
    <property type="entry name" value="HTH_23"/>
    <property type="match status" value="1"/>
</dbReference>
<dbReference type="AlphaFoldDB" id="A0A919GBV9"/>
<gene>
    <name evidence="2" type="ORF">GCM10018781_64560</name>
</gene>
<name>A0A919GBV9_9ACTN</name>
<accession>A0A919GBV9</accession>
<dbReference type="InterPro" id="IPR058118">
    <property type="entry name" value="Tpg"/>
</dbReference>
<organism evidence="2 3">
    <name type="scientific">Kitasatospora indigofera</name>
    <dbReference type="NCBI Taxonomy" id="67307"/>
    <lineage>
        <taxon>Bacteria</taxon>
        <taxon>Bacillati</taxon>
        <taxon>Actinomycetota</taxon>
        <taxon>Actinomycetes</taxon>
        <taxon>Kitasatosporales</taxon>
        <taxon>Streptomycetaceae</taxon>
        <taxon>Kitasatospora</taxon>
    </lineage>
</organism>
<reference evidence="2" key="1">
    <citation type="journal article" date="2014" name="Int. J. Syst. Evol. Microbiol.">
        <title>Complete genome sequence of Corynebacterium casei LMG S-19264T (=DSM 44701T), isolated from a smear-ripened cheese.</title>
        <authorList>
            <consortium name="US DOE Joint Genome Institute (JGI-PGF)"/>
            <person name="Walter F."/>
            <person name="Albersmeier A."/>
            <person name="Kalinowski J."/>
            <person name="Ruckert C."/>
        </authorList>
    </citation>
    <scope>NUCLEOTIDE SEQUENCE</scope>
    <source>
        <strain evidence="2">JCM 4646</strain>
    </source>
</reference>
<dbReference type="InterPro" id="IPR010982">
    <property type="entry name" value="Lambda_DNA-bd_dom_sf"/>
</dbReference>
<dbReference type="GO" id="GO:0003677">
    <property type="term" value="F:DNA binding"/>
    <property type="evidence" value="ECO:0007669"/>
    <property type="project" value="InterPro"/>
</dbReference>
<dbReference type="NCBIfam" id="NF047541">
    <property type="entry name" value="telomere_Tpg"/>
    <property type="match status" value="1"/>
</dbReference>
<dbReference type="RefSeq" id="WP_229927925.1">
    <property type="nucleotide sequence ID" value="NZ_BNBO01000053.1"/>
</dbReference>
<dbReference type="GeneID" id="95356746"/>
<sequence>MGEIDEGLERAERTRPIPQSLGARMRFLLKGAKGSTKALAAELGVSQRTVQRWLKGASTPKPQAAAKVEQHVRSKWQPRVKDRVRKNAERNGFVLHVQAQFGYTSAAGSTDDPRLRTITQKLPGEVAHRLYAARDAGASQTQQEHLLAQALQEHYFKDGGRRASGLTAEINGMNWADFEVDG</sequence>
<feature type="domain" description="HTH cro/C1-type" evidence="1">
    <location>
        <begin position="37"/>
        <end position="70"/>
    </location>
</feature>
<protein>
    <recommendedName>
        <fullName evidence="1">HTH cro/C1-type domain-containing protein</fullName>
    </recommendedName>
</protein>
<dbReference type="InterPro" id="IPR001387">
    <property type="entry name" value="Cro/C1-type_HTH"/>
</dbReference>
<dbReference type="Proteomes" id="UP000617734">
    <property type="component" value="Unassembled WGS sequence"/>
</dbReference>
<dbReference type="SUPFAM" id="SSF47413">
    <property type="entry name" value="lambda repressor-like DNA-binding domains"/>
    <property type="match status" value="1"/>
</dbReference>